<dbReference type="AlphaFoldDB" id="X1N8P8"/>
<evidence type="ECO:0000313" key="1">
    <source>
        <dbReference type="EMBL" id="GAI39958.1"/>
    </source>
</evidence>
<dbReference type="EMBL" id="BARV01027672">
    <property type="protein sequence ID" value="GAI39958.1"/>
    <property type="molecule type" value="Genomic_DNA"/>
</dbReference>
<organism evidence="1">
    <name type="scientific">marine sediment metagenome</name>
    <dbReference type="NCBI Taxonomy" id="412755"/>
    <lineage>
        <taxon>unclassified sequences</taxon>
        <taxon>metagenomes</taxon>
        <taxon>ecological metagenomes</taxon>
    </lineage>
</organism>
<reference evidence="1" key="1">
    <citation type="journal article" date="2014" name="Front. Microbiol.">
        <title>High frequency of phylogenetically diverse reductive dehalogenase-homologous genes in deep subseafloor sedimentary metagenomes.</title>
        <authorList>
            <person name="Kawai M."/>
            <person name="Futagami T."/>
            <person name="Toyoda A."/>
            <person name="Takaki Y."/>
            <person name="Nishi S."/>
            <person name="Hori S."/>
            <person name="Arai W."/>
            <person name="Tsubouchi T."/>
            <person name="Morono Y."/>
            <person name="Uchiyama I."/>
            <person name="Ito T."/>
            <person name="Fujiyama A."/>
            <person name="Inagaki F."/>
            <person name="Takami H."/>
        </authorList>
    </citation>
    <scope>NUCLEOTIDE SEQUENCE</scope>
    <source>
        <strain evidence="1">Expedition CK06-06</strain>
    </source>
</reference>
<accession>X1N8P8</accession>
<sequence>MKEARAMLCLVCKKEFEPEKDCPEPFKKICPPCVLRLQLAAFTRDEKERTAVLIMSDAEIQEFMRTAVRRLFDYFDLESKGMTNTMKEIRKTLAKLDKEKKK</sequence>
<name>X1N8P8_9ZZZZ</name>
<protein>
    <submittedName>
        <fullName evidence="1">Uncharacterized protein</fullName>
    </submittedName>
</protein>
<comment type="caution">
    <text evidence="1">The sequence shown here is derived from an EMBL/GenBank/DDBJ whole genome shotgun (WGS) entry which is preliminary data.</text>
</comment>
<proteinExistence type="predicted"/>
<gene>
    <name evidence="1" type="ORF">S06H3_44491</name>
</gene>